<feature type="compositionally biased region" description="Low complexity" evidence="2">
    <location>
        <begin position="10"/>
        <end position="19"/>
    </location>
</feature>
<dbReference type="InterPro" id="IPR017946">
    <property type="entry name" value="PLC-like_Pdiesterase_TIM-brl"/>
</dbReference>
<proteinExistence type="predicted"/>
<dbReference type="InterPro" id="IPR035979">
    <property type="entry name" value="RBD_domain_sf"/>
</dbReference>
<name>A0ABN9S003_9DINO</name>
<evidence type="ECO:0000313" key="5">
    <source>
        <dbReference type="Proteomes" id="UP001189429"/>
    </source>
</evidence>
<dbReference type="Pfam" id="PF04059">
    <property type="entry name" value="RRM_2"/>
    <property type="match status" value="1"/>
</dbReference>
<feature type="region of interest" description="Disordered" evidence="2">
    <location>
        <begin position="587"/>
        <end position="613"/>
    </location>
</feature>
<dbReference type="InterPro" id="IPR012677">
    <property type="entry name" value="Nucleotide-bd_a/b_plait_sf"/>
</dbReference>
<evidence type="ECO:0000256" key="2">
    <source>
        <dbReference type="SAM" id="MobiDB-lite"/>
    </source>
</evidence>
<dbReference type="SUPFAM" id="SSF54928">
    <property type="entry name" value="RNA-binding domain, RBD"/>
    <property type="match status" value="1"/>
</dbReference>
<feature type="domain" description="RRM" evidence="3">
    <location>
        <begin position="433"/>
        <end position="518"/>
    </location>
</feature>
<keyword evidence="5" id="KW-1185">Reference proteome</keyword>
<accession>A0ABN9S003</accession>
<dbReference type="Proteomes" id="UP001189429">
    <property type="component" value="Unassembled WGS sequence"/>
</dbReference>
<feature type="compositionally biased region" description="Low complexity" evidence="2">
    <location>
        <begin position="549"/>
        <end position="566"/>
    </location>
</feature>
<reference evidence="4" key="1">
    <citation type="submission" date="2023-10" db="EMBL/GenBank/DDBJ databases">
        <authorList>
            <person name="Chen Y."/>
            <person name="Shah S."/>
            <person name="Dougan E. K."/>
            <person name="Thang M."/>
            <person name="Chan C."/>
        </authorList>
    </citation>
    <scope>NUCLEOTIDE SEQUENCE [LARGE SCALE GENOMIC DNA]</scope>
</reference>
<dbReference type="InterPro" id="IPR000504">
    <property type="entry name" value="RRM_dom"/>
</dbReference>
<keyword evidence="1" id="KW-0694">RNA-binding</keyword>
<feature type="region of interest" description="Disordered" evidence="2">
    <location>
        <begin position="1"/>
        <end position="49"/>
    </location>
</feature>
<feature type="region of interest" description="Disordered" evidence="2">
    <location>
        <begin position="549"/>
        <end position="571"/>
    </location>
</feature>
<evidence type="ECO:0000256" key="1">
    <source>
        <dbReference type="PROSITE-ProRule" id="PRU00176"/>
    </source>
</evidence>
<dbReference type="InterPro" id="IPR007201">
    <property type="entry name" value="Mei2-like_Rrm_C"/>
</dbReference>
<dbReference type="CDD" id="cd12277">
    <property type="entry name" value="RRM3_MEI2_EAR1_like"/>
    <property type="match status" value="1"/>
</dbReference>
<dbReference type="EMBL" id="CAUYUJ010008791">
    <property type="protein sequence ID" value="CAK0824976.1"/>
    <property type="molecule type" value="Genomic_DNA"/>
</dbReference>
<protein>
    <recommendedName>
        <fullName evidence="3">RRM domain-containing protein</fullName>
    </recommendedName>
</protein>
<sequence length="649" mass="70273">MGHGRGGAADGAHGAATTRPRAGLPDERLDGGAARPHAARQGDDAGHPQLRHLRHQREDARGGLAMGVRFLDLRVRPDGQLCHGRVTCALTLVDALKACGAFLREHPGEVLLVRIKDEAGVEGAGAKQHFRSSRPLLIGFRESLRVSRPVKLEKSSTDFARYLHNLVTSTVDKITPTLISSDLASSDQLETLQNLTSIVELTSTLCHRCPRVFISKGMKFAKYFAGFFRRRARSRNAMSASRFSTSWGLGAACPELRRPAGSATGVKNTFISVDERFIEDVFESDDEQTAALRTKRQMTEPAVARHRQVSRDSQEAPPTASAAGRQPQESIWQPSGSETTRQLTGDDSSLDAASLWNRCVTGGSASWQDPPGQDGAETVMVPYASMEGWVAADFVPFQLPMLGYDTGAMPAQEWECGAVEAQDGVPADWGDTLTVMMRNLPNKFSQQMLLEEINLAGFAGTYDFLYLPIDPDTKANRGYAFINFVGPAQSWMFRSYFEGRRIGNFNSGKVITVMPATLQGFDANHAHYASARVSRGDPSLRPLFLRQPSRASGAGAAKQASGSGQTQRRRRGRMSLIDAAAQLPVADAGARPLGRPEEDLQSGAAEADPAAGTSHGPRLNVCFCPYCGGKAEKDFRFCKFCGKALPASS</sequence>
<dbReference type="Gene3D" id="3.30.70.330">
    <property type="match status" value="1"/>
</dbReference>
<feature type="compositionally biased region" description="Polar residues" evidence="2">
    <location>
        <begin position="327"/>
        <end position="345"/>
    </location>
</feature>
<comment type="caution">
    <text evidence="4">The sequence shown here is derived from an EMBL/GenBank/DDBJ whole genome shotgun (WGS) entry which is preliminary data.</text>
</comment>
<evidence type="ECO:0000259" key="3">
    <source>
        <dbReference type="PROSITE" id="PS50102"/>
    </source>
</evidence>
<dbReference type="PROSITE" id="PS50102">
    <property type="entry name" value="RRM"/>
    <property type="match status" value="1"/>
</dbReference>
<organism evidence="4 5">
    <name type="scientific">Prorocentrum cordatum</name>
    <dbReference type="NCBI Taxonomy" id="2364126"/>
    <lineage>
        <taxon>Eukaryota</taxon>
        <taxon>Sar</taxon>
        <taxon>Alveolata</taxon>
        <taxon>Dinophyceae</taxon>
        <taxon>Prorocentrales</taxon>
        <taxon>Prorocentraceae</taxon>
        <taxon>Prorocentrum</taxon>
    </lineage>
</organism>
<evidence type="ECO:0000313" key="4">
    <source>
        <dbReference type="EMBL" id="CAK0824976.1"/>
    </source>
</evidence>
<dbReference type="SUPFAM" id="SSF51695">
    <property type="entry name" value="PLC-like phosphodiesterases"/>
    <property type="match status" value="1"/>
</dbReference>
<dbReference type="Gene3D" id="3.20.20.190">
    <property type="entry name" value="Phosphatidylinositol (PI) phosphodiesterase"/>
    <property type="match status" value="1"/>
</dbReference>
<feature type="region of interest" description="Disordered" evidence="2">
    <location>
        <begin position="293"/>
        <end position="345"/>
    </location>
</feature>
<gene>
    <name evidence="4" type="ORF">PCOR1329_LOCUS25228</name>
</gene>